<dbReference type="OrthoDB" id="206005at2759"/>
<sequence>MSKEQSLLEVFSKILLSSPGLVWNETYFPFEILTTIHAILISRRYKNNLKAAKVPWLQGLFAVSIMGVGGSTISNILIGKPPGWLASNSTMTIYWISYLLMFYFPPFYRMIDILPSNLLNIIFLTVDGMIRAISICSSGVDNIRYGSFHGIDNKLINSSWVAILICGTLCGCGGGILDSIFSISSPTWTFSAPSSFTKPTYDVKISFCIALFYSLTTTSSDSIVTKFTISLFNISEGRTLAIFGMVILNLAKLVDFKEKISEQEKVKMKEN</sequence>
<dbReference type="AlphaFoldDB" id="A0A397SLP0"/>
<evidence type="ECO:0000256" key="11">
    <source>
        <dbReference type="ARBA" id="ARBA00023303"/>
    </source>
</evidence>
<keyword evidence="5 12" id="KW-0812">Transmembrane</keyword>
<keyword evidence="14" id="KW-1185">Reference proteome</keyword>
<proteinExistence type="inferred from homology"/>
<keyword evidence="6" id="KW-0631">Potassium channel</keyword>
<keyword evidence="3" id="KW-0813">Transport</keyword>
<comment type="similarity">
    <text evidence="2">Belongs to the TMEM38 family.</text>
</comment>
<protein>
    <submittedName>
        <fullName evidence="13">Uncharacterized protein</fullName>
    </submittedName>
</protein>
<evidence type="ECO:0000313" key="13">
    <source>
        <dbReference type="EMBL" id="RIA86562.1"/>
    </source>
</evidence>
<keyword evidence="11" id="KW-0407">Ion channel</keyword>
<evidence type="ECO:0000256" key="4">
    <source>
        <dbReference type="ARBA" id="ARBA00022538"/>
    </source>
</evidence>
<evidence type="ECO:0000256" key="8">
    <source>
        <dbReference type="ARBA" id="ARBA00022989"/>
    </source>
</evidence>
<evidence type="ECO:0000256" key="1">
    <source>
        <dbReference type="ARBA" id="ARBA00004127"/>
    </source>
</evidence>
<dbReference type="GO" id="GO:0042802">
    <property type="term" value="F:identical protein binding"/>
    <property type="evidence" value="ECO:0007669"/>
    <property type="project" value="InterPro"/>
</dbReference>
<dbReference type="GO" id="GO:0012505">
    <property type="term" value="C:endomembrane system"/>
    <property type="evidence" value="ECO:0007669"/>
    <property type="project" value="UniProtKB-SubCell"/>
</dbReference>
<evidence type="ECO:0000256" key="2">
    <source>
        <dbReference type="ARBA" id="ARBA00005766"/>
    </source>
</evidence>
<comment type="subcellular location">
    <subcellularLocation>
        <location evidence="1">Endomembrane system</location>
        <topology evidence="1">Multi-pass membrane protein</topology>
    </subcellularLocation>
</comment>
<name>A0A397SLP0_9GLOM</name>
<keyword evidence="9" id="KW-0406">Ion transport</keyword>
<evidence type="ECO:0000256" key="6">
    <source>
        <dbReference type="ARBA" id="ARBA00022826"/>
    </source>
</evidence>
<dbReference type="InterPro" id="IPR007866">
    <property type="entry name" value="TRIC_channel"/>
</dbReference>
<accession>A0A397SLP0</accession>
<feature type="transmembrane region" description="Helical" evidence="12">
    <location>
        <begin position="117"/>
        <end position="140"/>
    </location>
</feature>
<feature type="transmembrane region" description="Helical" evidence="12">
    <location>
        <begin position="26"/>
        <end position="42"/>
    </location>
</feature>
<organism evidence="13 14">
    <name type="scientific">Glomus cerebriforme</name>
    <dbReference type="NCBI Taxonomy" id="658196"/>
    <lineage>
        <taxon>Eukaryota</taxon>
        <taxon>Fungi</taxon>
        <taxon>Fungi incertae sedis</taxon>
        <taxon>Mucoromycota</taxon>
        <taxon>Glomeromycotina</taxon>
        <taxon>Glomeromycetes</taxon>
        <taxon>Glomerales</taxon>
        <taxon>Glomeraceae</taxon>
        <taxon>Glomus</taxon>
    </lineage>
</organism>
<keyword evidence="8 12" id="KW-1133">Transmembrane helix</keyword>
<gene>
    <name evidence="13" type="ORF">C1645_829072</name>
</gene>
<dbReference type="EMBL" id="QKYT01000356">
    <property type="protein sequence ID" value="RIA86562.1"/>
    <property type="molecule type" value="Genomic_DNA"/>
</dbReference>
<dbReference type="Pfam" id="PF05197">
    <property type="entry name" value="TRIC"/>
    <property type="match status" value="1"/>
</dbReference>
<dbReference type="GO" id="GO:0016020">
    <property type="term" value="C:membrane"/>
    <property type="evidence" value="ECO:0007669"/>
    <property type="project" value="InterPro"/>
</dbReference>
<keyword evidence="10 12" id="KW-0472">Membrane</keyword>
<evidence type="ECO:0000256" key="7">
    <source>
        <dbReference type="ARBA" id="ARBA00022958"/>
    </source>
</evidence>
<feature type="transmembrane region" description="Helical" evidence="12">
    <location>
        <begin position="84"/>
        <end position="105"/>
    </location>
</feature>
<dbReference type="GO" id="GO:0005267">
    <property type="term" value="F:potassium channel activity"/>
    <property type="evidence" value="ECO:0007669"/>
    <property type="project" value="UniProtKB-KW"/>
</dbReference>
<evidence type="ECO:0000256" key="3">
    <source>
        <dbReference type="ARBA" id="ARBA00022448"/>
    </source>
</evidence>
<feature type="transmembrane region" description="Helical" evidence="12">
    <location>
        <begin position="160"/>
        <end position="181"/>
    </location>
</feature>
<keyword evidence="4" id="KW-0633">Potassium transport</keyword>
<dbReference type="Proteomes" id="UP000265703">
    <property type="component" value="Unassembled WGS sequence"/>
</dbReference>
<evidence type="ECO:0000256" key="5">
    <source>
        <dbReference type="ARBA" id="ARBA00022692"/>
    </source>
</evidence>
<keyword evidence="7" id="KW-0630">Potassium</keyword>
<evidence type="ECO:0000256" key="12">
    <source>
        <dbReference type="SAM" id="Phobius"/>
    </source>
</evidence>
<feature type="transmembrane region" description="Helical" evidence="12">
    <location>
        <begin position="54"/>
        <end position="78"/>
    </location>
</feature>
<evidence type="ECO:0000256" key="9">
    <source>
        <dbReference type="ARBA" id="ARBA00023065"/>
    </source>
</evidence>
<reference evidence="13 14" key="1">
    <citation type="submission" date="2018-06" db="EMBL/GenBank/DDBJ databases">
        <title>Comparative genomics reveals the genomic features of Rhizophagus irregularis, R. cerebriforme, R. diaphanum and Gigaspora rosea, and their symbiotic lifestyle signature.</title>
        <authorList>
            <person name="Morin E."/>
            <person name="San Clemente H."/>
            <person name="Chen E.C.H."/>
            <person name="De La Providencia I."/>
            <person name="Hainaut M."/>
            <person name="Kuo A."/>
            <person name="Kohler A."/>
            <person name="Murat C."/>
            <person name="Tang N."/>
            <person name="Roy S."/>
            <person name="Loubradou J."/>
            <person name="Henrissat B."/>
            <person name="Grigoriev I.V."/>
            <person name="Corradi N."/>
            <person name="Roux C."/>
            <person name="Martin F.M."/>
        </authorList>
    </citation>
    <scope>NUCLEOTIDE SEQUENCE [LARGE SCALE GENOMIC DNA]</scope>
    <source>
        <strain evidence="13 14">DAOM 227022</strain>
    </source>
</reference>
<evidence type="ECO:0000313" key="14">
    <source>
        <dbReference type="Proteomes" id="UP000265703"/>
    </source>
</evidence>
<evidence type="ECO:0000256" key="10">
    <source>
        <dbReference type="ARBA" id="ARBA00023136"/>
    </source>
</evidence>
<comment type="caution">
    <text evidence="13">The sequence shown here is derived from an EMBL/GenBank/DDBJ whole genome shotgun (WGS) entry which is preliminary data.</text>
</comment>